<proteinExistence type="predicted"/>
<gene>
    <name evidence="2" type="ORF">M0638_22290</name>
</gene>
<organism evidence="2 3">
    <name type="scientific">Roseomonas acroporae</name>
    <dbReference type="NCBI Taxonomy" id="2937791"/>
    <lineage>
        <taxon>Bacteria</taxon>
        <taxon>Pseudomonadati</taxon>
        <taxon>Pseudomonadota</taxon>
        <taxon>Alphaproteobacteria</taxon>
        <taxon>Acetobacterales</taxon>
        <taxon>Roseomonadaceae</taxon>
        <taxon>Roseomonas</taxon>
    </lineage>
</organism>
<dbReference type="AlphaFoldDB" id="A0A9X2BVX6"/>
<dbReference type="InterPro" id="IPR050682">
    <property type="entry name" value="ModA/WtpA"/>
</dbReference>
<keyword evidence="1" id="KW-0732">Signal</keyword>
<keyword evidence="3" id="KW-1185">Reference proteome</keyword>
<evidence type="ECO:0000313" key="2">
    <source>
        <dbReference type="EMBL" id="MCK8787108.1"/>
    </source>
</evidence>
<dbReference type="Gene3D" id="3.40.190.10">
    <property type="entry name" value="Periplasmic binding protein-like II"/>
    <property type="match status" value="2"/>
</dbReference>
<name>A0A9X2BVX6_9PROT</name>
<evidence type="ECO:0000256" key="1">
    <source>
        <dbReference type="SAM" id="SignalP"/>
    </source>
</evidence>
<evidence type="ECO:0000313" key="3">
    <source>
        <dbReference type="Proteomes" id="UP001139516"/>
    </source>
</evidence>
<dbReference type="EMBL" id="JALPRX010000105">
    <property type="protein sequence ID" value="MCK8787108.1"/>
    <property type="molecule type" value="Genomic_DNA"/>
</dbReference>
<accession>A0A9X2BVX6</accession>
<feature type="signal peptide" evidence="1">
    <location>
        <begin position="1"/>
        <end position="31"/>
    </location>
</feature>
<dbReference type="RefSeq" id="WP_248669163.1">
    <property type="nucleotide sequence ID" value="NZ_JALPRX010000105.1"/>
</dbReference>
<reference evidence="2" key="1">
    <citation type="submission" date="2022-04" db="EMBL/GenBank/DDBJ databases">
        <title>Roseomonas acroporae sp. nov., isolated from coral Acropora digitifera.</title>
        <authorList>
            <person name="Sun H."/>
        </authorList>
    </citation>
    <scope>NUCLEOTIDE SEQUENCE</scope>
    <source>
        <strain evidence="2">NAR14</strain>
    </source>
</reference>
<dbReference type="GO" id="GO:0030973">
    <property type="term" value="F:molybdate ion binding"/>
    <property type="evidence" value="ECO:0007669"/>
    <property type="project" value="TreeGrafter"/>
</dbReference>
<comment type="caution">
    <text evidence="2">The sequence shown here is derived from an EMBL/GenBank/DDBJ whole genome shotgun (WGS) entry which is preliminary data.</text>
</comment>
<dbReference type="GO" id="GO:0015689">
    <property type="term" value="P:molybdate ion transport"/>
    <property type="evidence" value="ECO:0007669"/>
    <property type="project" value="TreeGrafter"/>
</dbReference>
<dbReference type="PANTHER" id="PTHR30632">
    <property type="entry name" value="MOLYBDATE-BINDING PERIPLASMIC PROTEIN"/>
    <property type="match status" value="1"/>
</dbReference>
<protein>
    <submittedName>
        <fullName evidence="2">Substrate-binding domain-containing protein</fullName>
    </submittedName>
</protein>
<feature type="chain" id="PRO_5040990531" evidence="1">
    <location>
        <begin position="32"/>
        <end position="277"/>
    </location>
</feature>
<dbReference type="SUPFAM" id="SSF53850">
    <property type="entry name" value="Periplasmic binding protein-like II"/>
    <property type="match status" value="1"/>
</dbReference>
<sequence length="277" mass="27934">MRTGSLPRRAALALCLGAGLSTGAWSGAARAAEPIRILAAGSLGAVLPELIAAAGLPADAVAPPVFGPAGVLGERLRNGEAADLFASADLAQPRAVAAQRPGTLVVPFARNRMCVVAPARLGLTEGNLLERLLSPGLRLAASTPGADPGGDYARAVFARAEALHPGAQAALTAKTRLLLGGPGSMTPQPGHSPAATIFLGDHADALLYYCSGTAAVMREVPGLAALPVPDALEPGPVYGLAILTGRPEAARLALFMLSAPGQEILRRGGLLPLVGER</sequence>
<dbReference type="Pfam" id="PF13531">
    <property type="entry name" value="SBP_bac_11"/>
    <property type="match status" value="1"/>
</dbReference>
<dbReference type="PANTHER" id="PTHR30632:SF0">
    <property type="entry name" value="SULFATE-BINDING PROTEIN"/>
    <property type="match status" value="1"/>
</dbReference>
<dbReference type="Proteomes" id="UP001139516">
    <property type="component" value="Unassembled WGS sequence"/>
</dbReference>